<keyword evidence="4 6" id="KW-0808">Transferase</keyword>
<evidence type="ECO:0000256" key="4">
    <source>
        <dbReference type="ARBA" id="ARBA00022679"/>
    </source>
</evidence>
<evidence type="ECO:0000313" key="7">
    <source>
        <dbReference type="Proteomes" id="UP000193834"/>
    </source>
</evidence>
<accession>A0A1X7LTU4</accession>
<keyword evidence="7" id="KW-1185">Reference proteome</keyword>
<evidence type="ECO:0000256" key="1">
    <source>
        <dbReference type="ARBA" id="ARBA00004776"/>
    </source>
</evidence>
<comment type="pathway">
    <text evidence="1">Cell wall biogenesis; cell wall polysaccharide biosynthesis.</text>
</comment>
<dbReference type="Pfam" id="PF00535">
    <property type="entry name" value="Glycos_transf_2"/>
    <property type="match status" value="1"/>
</dbReference>
<organism evidence="6 7">
    <name type="scientific">Paenibacillus aquistagni</name>
    <dbReference type="NCBI Taxonomy" id="1852522"/>
    <lineage>
        <taxon>Bacteria</taxon>
        <taxon>Bacillati</taxon>
        <taxon>Bacillota</taxon>
        <taxon>Bacilli</taxon>
        <taxon>Bacillales</taxon>
        <taxon>Paenibacillaceae</taxon>
        <taxon>Paenibacillus</taxon>
    </lineage>
</organism>
<comment type="similarity">
    <text evidence="2">Belongs to the glycosyltransferase 2 family.</text>
</comment>
<dbReference type="InterPro" id="IPR029044">
    <property type="entry name" value="Nucleotide-diphossugar_trans"/>
</dbReference>
<dbReference type="STRING" id="1852522.SAMN06295960_4216"/>
<dbReference type="EMBL" id="FXAZ01000007">
    <property type="protein sequence ID" value="SMG56702.1"/>
    <property type="molecule type" value="Genomic_DNA"/>
</dbReference>
<dbReference type="AlphaFoldDB" id="A0A1X7LTU4"/>
<name>A0A1X7LTU4_9BACL</name>
<dbReference type="Proteomes" id="UP000193834">
    <property type="component" value="Unassembled WGS sequence"/>
</dbReference>
<dbReference type="PANTHER" id="PTHR43179">
    <property type="entry name" value="RHAMNOSYLTRANSFERASE WBBL"/>
    <property type="match status" value="1"/>
</dbReference>
<dbReference type="PANTHER" id="PTHR43179:SF12">
    <property type="entry name" value="GALACTOFURANOSYLTRANSFERASE GLFT2"/>
    <property type="match status" value="1"/>
</dbReference>
<dbReference type="SUPFAM" id="SSF53448">
    <property type="entry name" value="Nucleotide-diphospho-sugar transferases"/>
    <property type="match status" value="1"/>
</dbReference>
<protein>
    <submittedName>
        <fullName evidence="6">Glycosyltransferase, GT2 family</fullName>
    </submittedName>
</protein>
<evidence type="ECO:0000256" key="3">
    <source>
        <dbReference type="ARBA" id="ARBA00022676"/>
    </source>
</evidence>
<gene>
    <name evidence="6" type="ORF">SAMN06295960_4216</name>
</gene>
<evidence type="ECO:0000259" key="5">
    <source>
        <dbReference type="Pfam" id="PF00535"/>
    </source>
</evidence>
<proteinExistence type="inferred from homology"/>
<reference evidence="6 7" key="1">
    <citation type="submission" date="2017-04" db="EMBL/GenBank/DDBJ databases">
        <authorList>
            <person name="Afonso C.L."/>
            <person name="Miller P.J."/>
            <person name="Scott M.A."/>
            <person name="Spackman E."/>
            <person name="Goraichik I."/>
            <person name="Dimitrov K.M."/>
            <person name="Suarez D.L."/>
            <person name="Swayne D.E."/>
        </authorList>
    </citation>
    <scope>NUCLEOTIDE SEQUENCE [LARGE SCALE GENOMIC DNA]</scope>
    <source>
        <strain evidence="6 7">11</strain>
    </source>
</reference>
<sequence>MSEAMSGPPAASIVIPTYNRLYLLKSCIEAIRAHTTPSYELIVVDNGSTDGTAQYCKEERVPFISCPSNLGFPGACNLGMNVSAGDIIILLNNDVIVSYRWLDNILEAFRLHEDIGIIGPLTNYASGRQCEPRAYDDLEQFHHHARQWNKPDPKKHQRVLRVVGLCLAVRRSVMNRIGLLDEQFSPGHFEDDDYCLRARMSGYGIMIARDVYVHHYGSASFKEHGEHALKELVRRNYKRFVDKWSIDPHQFI</sequence>
<dbReference type="GO" id="GO:0016757">
    <property type="term" value="F:glycosyltransferase activity"/>
    <property type="evidence" value="ECO:0007669"/>
    <property type="project" value="UniProtKB-KW"/>
</dbReference>
<keyword evidence="3" id="KW-0328">Glycosyltransferase</keyword>
<evidence type="ECO:0000256" key="2">
    <source>
        <dbReference type="ARBA" id="ARBA00006739"/>
    </source>
</evidence>
<dbReference type="RefSeq" id="WP_244903514.1">
    <property type="nucleotide sequence ID" value="NZ_FXAZ01000007.1"/>
</dbReference>
<dbReference type="Gene3D" id="3.90.550.10">
    <property type="entry name" value="Spore Coat Polysaccharide Biosynthesis Protein SpsA, Chain A"/>
    <property type="match status" value="1"/>
</dbReference>
<feature type="domain" description="Glycosyltransferase 2-like" evidence="5">
    <location>
        <begin position="12"/>
        <end position="164"/>
    </location>
</feature>
<dbReference type="InterPro" id="IPR001173">
    <property type="entry name" value="Glyco_trans_2-like"/>
</dbReference>
<evidence type="ECO:0000313" key="6">
    <source>
        <dbReference type="EMBL" id="SMG56702.1"/>
    </source>
</evidence>
<dbReference type="CDD" id="cd04186">
    <property type="entry name" value="GT_2_like_c"/>
    <property type="match status" value="1"/>
</dbReference>